<organism evidence="3 4">
    <name type="scientific">Phytohabitans kaempferiae</name>
    <dbReference type="NCBI Taxonomy" id="1620943"/>
    <lineage>
        <taxon>Bacteria</taxon>
        <taxon>Bacillati</taxon>
        <taxon>Actinomycetota</taxon>
        <taxon>Actinomycetes</taxon>
        <taxon>Micromonosporales</taxon>
        <taxon>Micromonosporaceae</taxon>
    </lineage>
</organism>
<dbReference type="EMBL" id="JBHLUH010000068">
    <property type="protein sequence ID" value="MFC0532198.1"/>
    <property type="molecule type" value="Genomic_DNA"/>
</dbReference>
<accession>A0ABV6MCV5</accession>
<keyword evidence="2" id="KW-0472">Membrane</keyword>
<comment type="caution">
    <text evidence="3">The sequence shown here is derived from an EMBL/GenBank/DDBJ whole genome shotgun (WGS) entry which is preliminary data.</text>
</comment>
<feature type="region of interest" description="Disordered" evidence="1">
    <location>
        <begin position="160"/>
        <end position="181"/>
    </location>
</feature>
<feature type="region of interest" description="Disordered" evidence="1">
    <location>
        <begin position="48"/>
        <end position="118"/>
    </location>
</feature>
<name>A0ABV6MCV5_9ACTN</name>
<evidence type="ECO:0008006" key="5">
    <source>
        <dbReference type="Google" id="ProtNLM"/>
    </source>
</evidence>
<keyword evidence="2" id="KW-0812">Transmembrane</keyword>
<feature type="compositionally biased region" description="Basic and acidic residues" evidence="1">
    <location>
        <begin position="160"/>
        <end position="172"/>
    </location>
</feature>
<reference evidence="3 4" key="1">
    <citation type="submission" date="2024-09" db="EMBL/GenBank/DDBJ databases">
        <authorList>
            <person name="Sun Q."/>
            <person name="Mori K."/>
        </authorList>
    </citation>
    <scope>NUCLEOTIDE SEQUENCE [LARGE SCALE GENOMIC DNA]</scope>
    <source>
        <strain evidence="3 4">TBRC 3947</strain>
    </source>
</reference>
<protein>
    <recommendedName>
        <fullName evidence="5">Excalibur calcium-binding domain-containing protein</fullName>
    </recommendedName>
</protein>
<evidence type="ECO:0000256" key="2">
    <source>
        <dbReference type="SAM" id="Phobius"/>
    </source>
</evidence>
<evidence type="ECO:0000313" key="4">
    <source>
        <dbReference type="Proteomes" id="UP001589867"/>
    </source>
</evidence>
<sequence>MSQRFQAVIAWLRSRDRRQRWIVGGALAAVLLATGGWLVVGGGADGSPVWFGGRPEQTTTEPDSDAAGDQTVPDRVAGGKQDQAGSAASAPPRIHQFADKPGAPQRPLPSPTAPIEIDEGNEGCDYAYGDRTVCVPWEFPEGVTDGCAWLRERGYEPLKVNGRDRHNLDRNGDGTACGDGD</sequence>
<proteinExistence type="predicted"/>
<gene>
    <name evidence="3" type="ORF">ACFFIA_31570</name>
</gene>
<keyword evidence="2" id="KW-1133">Transmembrane helix</keyword>
<feature type="transmembrane region" description="Helical" evidence="2">
    <location>
        <begin position="21"/>
        <end position="40"/>
    </location>
</feature>
<dbReference type="Proteomes" id="UP001589867">
    <property type="component" value="Unassembled WGS sequence"/>
</dbReference>
<evidence type="ECO:0000313" key="3">
    <source>
        <dbReference type="EMBL" id="MFC0532198.1"/>
    </source>
</evidence>
<evidence type="ECO:0000256" key="1">
    <source>
        <dbReference type="SAM" id="MobiDB-lite"/>
    </source>
</evidence>
<keyword evidence="4" id="KW-1185">Reference proteome</keyword>
<dbReference type="RefSeq" id="WP_377257823.1">
    <property type="nucleotide sequence ID" value="NZ_JBHLUH010000068.1"/>
</dbReference>